<keyword evidence="2" id="KW-0560">Oxidoreductase</keyword>
<dbReference type="PRINTS" id="PR00081">
    <property type="entry name" value="GDHRDH"/>
</dbReference>
<dbReference type="InterPro" id="IPR002347">
    <property type="entry name" value="SDR_fam"/>
</dbReference>
<dbReference type="Gene3D" id="3.40.50.720">
    <property type="entry name" value="NAD(P)-binding Rossmann-like Domain"/>
    <property type="match status" value="1"/>
</dbReference>
<accession>A0AA38XN95</accession>
<protein>
    <recommendedName>
        <fullName evidence="5">NAD(P)-binding protein</fullName>
    </recommendedName>
</protein>
<proteinExistence type="inferred from homology"/>
<dbReference type="Pfam" id="PF00106">
    <property type="entry name" value="adh_short"/>
    <property type="match status" value="1"/>
</dbReference>
<evidence type="ECO:0000256" key="1">
    <source>
        <dbReference type="ARBA" id="ARBA00006484"/>
    </source>
</evidence>
<evidence type="ECO:0000313" key="4">
    <source>
        <dbReference type="Proteomes" id="UP001172673"/>
    </source>
</evidence>
<comment type="caution">
    <text evidence="3">The sequence shown here is derived from an EMBL/GenBank/DDBJ whole genome shotgun (WGS) entry which is preliminary data.</text>
</comment>
<keyword evidence="4" id="KW-1185">Reference proteome</keyword>
<comment type="similarity">
    <text evidence="1">Belongs to the short-chain dehydrogenases/reductases (SDR) family.</text>
</comment>
<name>A0AA38XN95_9EURO</name>
<dbReference type="InterPro" id="IPR036291">
    <property type="entry name" value="NAD(P)-bd_dom_sf"/>
</dbReference>
<dbReference type="GO" id="GO:0016491">
    <property type="term" value="F:oxidoreductase activity"/>
    <property type="evidence" value="ECO:0007669"/>
    <property type="project" value="UniProtKB-KW"/>
</dbReference>
<dbReference type="PANTHER" id="PTHR43157">
    <property type="entry name" value="PHOSPHATIDYLINOSITOL-GLYCAN BIOSYNTHESIS CLASS F PROTEIN-RELATED"/>
    <property type="match status" value="1"/>
</dbReference>
<organism evidence="3 4">
    <name type="scientific">Cladophialophora chaetospira</name>
    <dbReference type="NCBI Taxonomy" id="386627"/>
    <lineage>
        <taxon>Eukaryota</taxon>
        <taxon>Fungi</taxon>
        <taxon>Dikarya</taxon>
        <taxon>Ascomycota</taxon>
        <taxon>Pezizomycotina</taxon>
        <taxon>Eurotiomycetes</taxon>
        <taxon>Chaetothyriomycetidae</taxon>
        <taxon>Chaetothyriales</taxon>
        <taxon>Herpotrichiellaceae</taxon>
        <taxon>Cladophialophora</taxon>
    </lineage>
</organism>
<evidence type="ECO:0008006" key="5">
    <source>
        <dbReference type="Google" id="ProtNLM"/>
    </source>
</evidence>
<dbReference type="AlphaFoldDB" id="A0AA38XN95"/>
<dbReference type="EMBL" id="JAPDRK010000001">
    <property type="protein sequence ID" value="KAJ9616562.1"/>
    <property type="molecule type" value="Genomic_DNA"/>
</dbReference>
<evidence type="ECO:0000256" key="2">
    <source>
        <dbReference type="ARBA" id="ARBA00023002"/>
    </source>
</evidence>
<dbReference type="Proteomes" id="UP001172673">
    <property type="component" value="Unassembled WGS sequence"/>
</dbReference>
<sequence length="320" mass="34919">MSSLLPGGNTFNPDNDIPDLSGKHYIVTGGSAGIGFGIAAHLLQHKAENVTILSNKEEHGESALEELKEYGDATKAHWVQCNLKDLKATEKVANDLAKSQDRLDGLVLNAGVGVGVYNETKDKLDSHFQVNVLSQFLLLKKLLPRLQQTPGSRLVFESSDLHQGADGSTQFKDEAEINTDIGPTKLYNRSKLAQILLARALQRRQEAGELGFKPDQKVFINAVHPGAVDTDQPLQAEEAYGKAGVIGHNLVKPFMKDPVSKGCRPALFATTSKEIEEKGITGEYIVPDKKVTSPTSKAMDVELGEQLWRLSEQLLKDRLG</sequence>
<gene>
    <name evidence="3" type="ORF">H2200_000281</name>
</gene>
<dbReference type="SUPFAM" id="SSF51735">
    <property type="entry name" value="NAD(P)-binding Rossmann-fold domains"/>
    <property type="match status" value="1"/>
</dbReference>
<dbReference type="PANTHER" id="PTHR43157:SF31">
    <property type="entry name" value="PHOSPHATIDYLINOSITOL-GLYCAN BIOSYNTHESIS CLASS F PROTEIN"/>
    <property type="match status" value="1"/>
</dbReference>
<reference evidence="3" key="1">
    <citation type="submission" date="2022-10" db="EMBL/GenBank/DDBJ databases">
        <title>Culturing micro-colonial fungi from biological soil crusts in the Mojave desert and describing Neophaeococcomyces mojavensis, and introducing the new genera and species Taxawa tesnikishii.</title>
        <authorList>
            <person name="Kurbessoian T."/>
            <person name="Stajich J.E."/>
        </authorList>
    </citation>
    <scope>NUCLEOTIDE SEQUENCE</scope>
    <source>
        <strain evidence="3">TK_41</strain>
    </source>
</reference>
<evidence type="ECO:0000313" key="3">
    <source>
        <dbReference type="EMBL" id="KAJ9616562.1"/>
    </source>
</evidence>